<dbReference type="EMBL" id="JAMZMK010006871">
    <property type="protein sequence ID" value="KAI7746948.1"/>
    <property type="molecule type" value="Genomic_DNA"/>
</dbReference>
<dbReference type="Proteomes" id="UP001206925">
    <property type="component" value="Unassembled WGS sequence"/>
</dbReference>
<keyword evidence="3" id="KW-1185">Reference proteome</keyword>
<keyword evidence="1" id="KW-0472">Membrane</keyword>
<evidence type="ECO:0000256" key="1">
    <source>
        <dbReference type="SAM" id="Phobius"/>
    </source>
</evidence>
<comment type="caution">
    <text evidence="2">The sequence shown here is derived from an EMBL/GenBank/DDBJ whole genome shotgun (WGS) entry which is preliminary data.</text>
</comment>
<accession>A0AAD5CRP0</accession>
<evidence type="ECO:0000313" key="3">
    <source>
        <dbReference type="Proteomes" id="UP001206925"/>
    </source>
</evidence>
<gene>
    <name evidence="2" type="ORF">M8C21_005921</name>
</gene>
<name>A0AAD5CRP0_AMBAR</name>
<evidence type="ECO:0000313" key="2">
    <source>
        <dbReference type="EMBL" id="KAI7746948.1"/>
    </source>
</evidence>
<feature type="transmembrane region" description="Helical" evidence="1">
    <location>
        <begin position="30"/>
        <end position="50"/>
    </location>
</feature>
<sequence>PVPRHPYLFFVSALTIQHIESSISEATLKLMIVLGFSSFSFLFKLCFVSYGSARPVARVQVKVRTWVDGVEDCEFVGVGEHTFFAAMRR</sequence>
<protein>
    <submittedName>
        <fullName evidence="2">Uncharacterized protein</fullName>
    </submittedName>
</protein>
<organism evidence="2 3">
    <name type="scientific">Ambrosia artemisiifolia</name>
    <name type="common">Common ragweed</name>
    <dbReference type="NCBI Taxonomy" id="4212"/>
    <lineage>
        <taxon>Eukaryota</taxon>
        <taxon>Viridiplantae</taxon>
        <taxon>Streptophyta</taxon>
        <taxon>Embryophyta</taxon>
        <taxon>Tracheophyta</taxon>
        <taxon>Spermatophyta</taxon>
        <taxon>Magnoliopsida</taxon>
        <taxon>eudicotyledons</taxon>
        <taxon>Gunneridae</taxon>
        <taxon>Pentapetalae</taxon>
        <taxon>asterids</taxon>
        <taxon>campanulids</taxon>
        <taxon>Asterales</taxon>
        <taxon>Asteraceae</taxon>
        <taxon>Asteroideae</taxon>
        <taxon>Heliantheae alliance</taxon>
        <taxon>Heliantheae</taxon>
        <taxon>Ambrosia</taxon>
    </lineage>
</organism>
<keyword evidence="1" id="KW-0812">Transmembrane</keyword>
<reference evidence="2" key="1">
    <citation type="submission" date="2022-06" db="EMBL/GenBank/DDBJ databases">
        <title>Uncovering the hologenomic basis of an extraordinary plant invasion.</title>
        <authorList>
            <person name="Bieker V.C."/>
            <person name="Martin M.D."/>
            <person name="Gilbert T."/>
            <person name="Hodgins K."/>
            <person name="Battlay P."/>
            <person name="Petersen B."/>
            <person name="Wilson J."/>
        </authorList>
    </citation>
    <scope>NUCLEOTIDE SEQUENCE</scope>
    <source>
        <strain evidence="2">AA19_3_7</strain>
        <tissue evidence="2">Leaf</tissue>
    </source>
</reference>
<dbReference type="AlphaFoldDB" id="A0AAD5CRP0"/>
<feature type="non-terminal residue" evidence="2">
    <location>
        <position position="1"/>
    </location>
</feature>
<keyword evidence="1" id="KW-1133">Transmembrane helix</keyword>
<proteinExistence type="predicted"/>
<feature type="non-terminal residue" evidence="2">
    <location>
        <position position="89"/>
    </location>
</feature>